<evidence type="ECO:0000256" key="3">
    <source>
        <dbReference type="ARBA" id="ARBA00022989"/>
    </source>
</evidence>
<sequence>MPSEATRAPSGTVSWRTTLGAVVHARAQRLVAVFALTTIAVTAVFVVTGFDLQTLLPSAFGPVEVSPLSEQVEYNRLAVEIGLLAGLVASALFVAPHLVRHEKVDFSRARTPLGIAAAGFAAGTAAGRALVLPAMFELFADSLVDIDAAVGPYWVTELGLFFPVALGVAVAFPALLVGAVRAGLLPRLTTARHRAFAAVPFVLFSATHAPPTPNTFVLYAAPLFAGLGVGVAWLEFADSKTVGRYVEE</sequence>
<feature type="transmembrane region" description="Helical" evidence="5">
    <location>
        <begin position="194"/>
        <end position="210"/>
    </location>
</feature>
<dbReference type="InterPro" id="IPR002033">
    <property type="entry name" value="TatC"/>
</dbReference>
<feature type="transmembrane region" description="Helical" evidence="5">
    <location>
        <begin position="160"/>
        <end position="182"/>
    </location>
</feature>
<evidence type="ECO:0000256" key="5">
    <source>
        <dbReference type="SAM" id="Phobius"/>
    </source>
</evidence>
<comment type="subcellular location">
    <subcellularLocation>
        <location evidence="1">Membrane</location>
        <topology evidence="1">Multi-pass membrane protein</topology>
    </subcellularLocation>
</comment>
<keyword evidence="7" id="KW-1185">Reference proteome</keyword>
<dbReference type="Pfam" id="PF00902">
    <property type="entry name" value="TatC"/>
    <property type="match status" value="1"/>
</dbReference>
<protein>
    <submittedName>
        <fullName evidence="6">Twin-arginine translocase subunit TatC</fullName>
    </submittedName>
</protein>
<reference evidence="6 7" key="1">
    <citation type="journal article" date="2019" name="Int. J. Syst. Evol. Microbiol.">
        <title>The Global Catalogue of Microorganisms (GCM) 10K type strain sequencing project: providing services to taxonomists for standard genome sequencing and annotation.</title>
        <authorList>
            <consortium name="The Broad Institute Genomics Platform"/>
            <consortium name="The Broad Institute Genome Sequencing Center for Infectious Disease"/>
            <person name="Wu L."/>
            <person name="Ma J."/>
        </authorList>
    </citation>
    <scope>NUCLEOTIDE SEQUENCE [LARGE SCALE GENOMIC DNA]</scope>
    <source>
        <strain evidence="6 7">YIM 94188</strain>
    </source>
</reference>
<proteinExistence type="predicted"/>
<keyword evidence="4 5" id="KW-0472">Membrane</keyword>
<name>A0ABD5U0J2_9EURY</name>
<keyword evidence="3 5" id="KW-1133">Transmembrane helix</keyword>
<dbReference type="GO" id="GO:0016020">
    <property type="term" value="C:membrane"/>
    <property type="evidence" value="ECO:0007669"/>
    <property type="project" value="UniProtKB-SubCell"/>
</dbReference>
<evidence type="ECO:0000313" key="7">
    <source>
        <dbReference type="Proteomes" id="UP001596408"/>
    </source>
</evidence>
<dbReference type="RefSeq" id="WP_379693559.1">
    <property type="nucleotide sequence ID" value="NZ_JBHSXH010000009.1"/>
</dbReference>
<feature type="transmembrane region" description="Helical" evidence="5">
    <location>
        <begin position="111"/>
        <end position="131"/>
    </location>
</feature>
<evidence type="ECO:0000256" key="2">
    <source>
        <dbReference type="ARBA" id="ARBA00022692"/>
    </source>
</evidence>
<dbReference type="EMBL" id="JBHSXH010000009">
    <property type="protein sequence ID" value="MFC6824523.1"/>
    <property type="molecule type" value="Genomic_DNA"/>
</dbReference>
<organism evidence="6 7">
    <name type="scientific">Halopelagius fulvigenes</name>
    <dbReference type="NCBI Taxonomy" id="1198324"/>
    <lineage>
        <taxon>Archaea</taxon>
        <taxon>Methanobacteriati</taxon>
        <taxon>Methanobacteriota</taxon>
        <taxon>Stenosarchaea group</taxon>
        <taxon>Halobacteria</taxon>
        <taxon>Halobacteriales</taxon>
        <taxon>Haloferacaceae</taxon>
    </lineage>
</organism>
<feature type="transmembrane region" description="Helical" evidence="5">
    <location>
        <begin position="77"/>
        <end position="99"/>
    </location>
</feature>
<dbReference type="AlphaFoldDB" id="A0ABD5U0J2"/>
<accession>A0ABD5U0J2</accession>
<dbReference type="Proteomes" id="UP001596408">
    <property type="component" value="Unassembled WGS sequence"/>
</dbReference>
<evidence type="ECO:0000256" key="4">
    <source>
        <dbReference type="ARBA" id="ARBA00023136"/>
    </source>
</evidence>
<feature type="transmembrane region" description="Helical" evidence="5">
    <location>
        <begin position="216"/>
        <end position="234"/>
    </location>
</feature>
<keyword evidence="2 5" id="KW-0812">Transmembrane</keyword>
<gene>
    <name evidence="6" type="ORF">ACFQEV_05870</name>
</gene>
<evidence type="ECO:0000256" key="1">
    <source>
        <dbReference type="ARBA" id="ARBA00004141"/>
    </source>
</evidence>
<comment type="caution">
    <text evidence="6">The sequence shown here is derived from an EMBL/GenBank/DDBJ whole genome shotgun (WGS) entry which is preliminary data.</text>
</comment>
<feature type="transmembrane region" description="Helical" evidence="5">
    <location>
        <begin position="30"/>
        <end position="50"/>
    </location>
</feature>
<evidence type="ECO:0000313" key="6">
    <source>
        <dbReference type="EMBL" id="MFC6824523.1"/>
    </source>
</evidence>